<dbReference type="EMBL" id="KZ293744">
    <property type="protein sequence ID" value="PBK80490.1"/>
    <property type="molecule type" value="Genomic_DNA"/>
</dbReference>
<organism evidence="2 3">
    <name type="scientific">Armillaria gallica</name>
    <name type="common">Bulbous honey fungus</name>
    <name type="synonym">Armillaria bulbosa</name>
    <dbReference type="NCBI Taxonomy" id="47427"/>
    <lineage>
        <taxon>Eukaryota</taxon>
        <taxon>Fungi</taxon>
        <taxon>Dikarya</taxon>
        <taxon>Basidiomycota</taxon>
        <taxon>Agaricomycotina</taxon>
        <taxon>Agaricomycetes</taxon>
        <taxon>Agaricomycetidae</taxon>
        <taxon>Agaricales</taxon>
        <taxon>Marasmiineae</taxon>
        <taxon>Physalacriaceae</taxon>
        <taxon>Armillaria</taxon>
    </lineage>
</organism>
<sequence>MDCSAQSNIPPPYSVVDPLLSDNQQQSSQPMAILWSNFNSLCDSILGDDQDSKAAISHASHASPVESSSMAPTSFMGRIDFGGPLGTSRSRRAPALPNDLISMDVPDAEILSARKRSRRRPRKARKARKVQTHATDEQFISRDECRNDLCQVCKGIMAPREGTWQVCPKCTYALLNRPEQPNPLFRIGGRAAFQRVYPEEDLPASDIDSTAVVSEALYATYFHYLKEEFAFHKNDGLKQKELQPLIQKNAAKRAYAKFGMKPPVESGEVKAEDDTVDFESESEPDLSDWNSPAEAGPSTRV</sequence>
<protein>
    <submittedName>
        <fullName evidence="2">Uncharacterized protein</fullName>
    </submittedName>
</protein>
<name>A0A2H3CF64_ARMGA</name>
<accession>A0A2H3CF64</accession>
<feature type="compositionally biased region" description="Basic residues" evidence="1">
    <location>
        <begin position="115"/>
        <end position="131"/>
    </location>
</feature>
<dbReference type="OMA" id="ECRNDLC"/>
<dbReference type="InParanoid" id="A0A2H3CF64"/>
<keyword evidence="3" id="KW-1185">Reference proteome</keyword>
<dbReference type="AlphaFoldDB" id="A0A2H3CF64"/>
<evidence type="ECO:0000313" key="2">
    <source>
        <dbReference type="EMBL" id="PBK80490.1"/>
    </source>
</evidence>
<feature type="region of interest" description="Disordered" evidence="1">
    <location>
        <begin position="263"/>
        <end position="301"/>
    </location>
</feature>
<feature type="region of interest" description="Disordered" evidence="1">
    <location>
        <begin position="115"/>
        <end position="135"/>
    </location>
</feature>
<feature type="region of interest" description="Disordered" evidence="1">
    <location>
        <begin position="1"/>
        <end position="20"/>
    </location>
</feature>
<evidence type="ECO:0000256" key="1">
    <source>
        <dbReference type="SAM" id="MobiDB-lite"/>
    </source>
</evidence>
<dbReference type="Proteomes" id="UP000217790">
    <property type="component" value="Unassembled WGS sequence"/>
</dbReference>
<gene>
    <name evidence="2" type="ORF">ARMGADRAFT_1068973</name>
</gene>
<evidence type="ECO:0000313" key="3">
    <source>
        <dbReference type="Proteomes" id="UP000217790"/>
    </source>
</evidence>
<proteinExistence type="predicted"/>
<dbReference type="OrthoDB" id="3010751at2759"/>
<reference evidence="3" key="1">
    <citation type="journal article" date="2017" name="Nat. Ecol. Evol.">
        <title>Genome expansion and lineage-specific genetic innovations in the forest pathogenic fungi Armillaria.</title>
        <authorList>
            <person name="Sipos G."/>
            <person name="Prasanna A.N."/>
            <person name="Walter M.C."/>
            <person name="O'Connor E."/>
            <person name="Balint B."/>
            <person name="Krizsan K."/>
            <person name="Kiss B."/>
            <person name="Hess J."/>
            <person name="Varga T."/>
            <person name="Slot J."/>
            <person name="Riley R."/>
            <person name="Boka B."/>
            <person name="Rigling D."/>
            <person name="Barry K."/>
            <person name="Lee J."/>
            <person name="Mihaltcheva S."/>
            <person name="LaButti K."/>
            <person name="Lipzen A."/>
            <person name="Waldron R."/>
            <person name="Moloney N.M."/>
            <person name="Sperisen C."/>
            <person name="Kredics L."/>
            <person name="Vagvoelgyi C."/>
            <person name="Patrignani A."/>
            <person name="Fitzpatrick D."/>
            <person name="Nagy I."/>
            <person name="Doyle S."/>
            <person name="Anderson J.B."/>
            <person name="Grigoriev I.V."/>
            <person name="Gueldener U."/>
            <person name="Muensterkoetter M."/>
            <person name="Nagy L.G."/>
        </authorList>
    </citation>
    <scope>NUCLEOTIDE SEQUENCE [LARGE SCALE GENOMIC DNA]</scope>
    <source>
        <strain evidence="3">Ar21-2</strain>
    </source>
</reference>
<feature type="compositionally biased region" description="Acidic residues" evidence="1">
    <location>
        <begin position="274"/>
        <end position="286"/>
    </location>
</feature>